<keyword evidence="1" id="KW-0732">Signal</keyword>
<dbReference type="Pfam" id="PF07813">
    <property type="entry name" value="LTXXQ"/>
    <property type="match status" value="1"/>
</dbReference>
<dbReference type="RefSeq" id="WP_067014754.1">
    <property type="nucleotide sequence ID" value="NZ_FLOB01000003.1"/>
</dbReference>
<accession>A0A1A8TB58</accession>
<dbReference type="Gene3D" id="1.20.120.1490">
    <property type="match status" value="1"/>
</dbReference>
<gene>
    <name evidence="2" type="ORF">MSP8886_01621</name>
</gene>
<dbReference type="STRING" id="1792290.MSP8886_01621"/>
<dbReference type="Proteomes" id="UP000092544">
    <property type="component" value="Unassembled WGS sequence"/>
</dbReference>
<dbReference type="GO" id="GO:0042597">
    <property type="term" value="C:periplasmic space"/>
    <property type="evidence" value="ECO:0007669"/>
    <property type="project" value="InterPro"/>
</dbReference>
<keyword evidence="3" id="KW-1185">Reference proteome</keyword>
<sequence length="154" mass="16683">MMKRRKAGMLTVIGLSAALMTGIATNAVASPKEPATQGQVSAAPTSDQIAETMAKQLGLSDATRDKLSKLFSTDGKQIQSLQMKLNEKRRELNSLNPTKKGYMKKVDALADQSADLTKQLTIKYAKSRAELYSLLTPKQIEKLEHGGMSKSAAK</sequence>
<evidence type="ECO:0000256" key="1">
    <source>
        <dbReference type="SAM" id="SignalP"/>
    </source>
</evidence>
<feature type="chain" id="PRO_5008378937" evidence="1">
    <location>
        <begin position="30"/>
        <end position="154"/>
    </location>
</feature>
<feature type="signal peptide" evidence="1">
    <location>
        <begin position="1"/>
        <end position="29"/>
    </location>
</feature>
<organism evidence="2 3">
    <name type="scientific">Marinomonas spartinae</name>
    <dbReference type="NCBI Taxonomy" id="1792290"/>
    <lineage>
        <taxon>Bacteria</taxon>
        <taxon>Pseudomonadati</taxon>
        <taxon>Pseudomonadota</taxon>
        <taxon>Gammaproteobacteria</taxon>
        <taxon>Oceanospirillales</taxon>
        <taxon>Oceanospirillaceae</taxon>
        <taxon>Marinomonas</taxon>
    </lineage>
</organism>
<reference evidence="2 3" key="1">
    <citation type="submission" date="2016-06" db="EMBL/GenBank/DDBJ databases">
        <authorList>
            <person name="Kjaerup R.B."/>
            <person name="Dalgaard T.S."/>
            <person name="Juul-Madsen H.R."/>
        </authorList>
    </citation>
    <scope>NUCLEOTIDE SEQUENCE [LARGE SCALE GENOMIC DNA]</scope>
    <source>
        <strain evidence="2 3">CECT 8886</strain>
    </source>
</reference>
<proteinExistence type="predicted"/>
<dbReference type="OrthoDB" id="6104366at2"/>
<dbReference type="InterPro" id="IPR012899">
    <property type="entry name" value="LTXXQ"/>
</dbReference>
<dbReference type="EMBL" id="FLOB01000003">
    <property type="protein sequence ID" value="SBS29858.1"/>
    <property type="molecule type" value="Genomic_DNA"/>
</dbReference>
<evidence type="ECO:0000313" key="3">
    <source>
        <dbReference type="Proteomes" id="UP000092544"/>
    </source>
</evidence>
<evidence type="ECO:0000313" key="2">
    <source>
        <dbReference type="EMBL" id="SBS29858.1"/>
    </source>
</evidence>
<dbReference type="AlphaFoldDB" id="A0A1A8TB58"/>
<protein>
    <submittedName>
        <fullName evidence="2">Periplasmic protein</fullName>
    </submittedName>
</protein>
<name>A0A1A8TB58_9GAMM</name>